<protein>
    <submittedName>
        <fullName evidence="1">Uncharacterized protein</fullName>
    </submittedName>
</protein>
<comment type="caution">
    <text evidence="1">The sequence shown here is derived from an EMBL/GenBank/DDBJ whole genome shotgun (WGS) entry which is preliminary data.</text>
</comment>
<evidence type="ECO:0000313" key="2">
    <source>
        <dbReference type="Proteomes" id="UP000821853"/>
    </source>
</evidence>
<gene>
    <name evidence="1" type="ORF">HPB48_023559</name>
</gene>
<dbReference type="VEuPathDB" id="VectorBase:HLOH_051259"/>
<accession>A0A9J6GWR9</accession>
<keyword evidence="2" id="KW-1185">Reference proteome</keyword>
<dbReference type="Proteomes" id="UP000821853">
    <property type="component" value="Unassembled WGS sequence"/>
</dbReference>
<name>A0A9J6GWR9_HAELO</name>
<organism evidence="1 2">
    <name type="scientific">Haemaphysalis longicornis</name>
    <name type="common">Bush tick</name>
    <dbReference type="NCBI Taxonomy" id="44386"/>
    <lineage>
        <taxon>Eukaryota</taxon>
        <taxon>Metazoa</taxon>
        <taxon>Ecdysozoa</taxon>
        <taxon>Arthropoda</taxon>
        <taxon>Chelicerata</taxon>
        <taxon>Arachnida</taxon>
        <taxon>Acari</taxon>
        <taxon>Parasitiformes</taxon>
        <taxon>Ixodida</taxon>
        <taxon>Ixodoidea</taxon>
        <taxon>Ixodidae</taxon>
        <taxon>Haemaphysalinae</taxon>
        <taxon>Haemaphysalis</taxon>
    </lineage>
</organism>
<proteinExistence type="predicted"/>
<dbReference type="AlphaFoldDB" id="A0A9J6GWR9"/>
<evidence type="ECO:0000313" key="1">
    <source>
        <dbReference type="EMBL" id="KAH9382927.1"/>
    </source>
</evidence>
<sequence length="212" mass="23586">MKACVFLHCAPYKCPYRIHNFCAPFSEFDLKKEVGGIGPFQMNHMWLVKFRTPAARERILKKGSLQVKGHFCAVIDTVHQDVRFKVHWVPFDIPGECRSRALSDFGGVKSVKHDAWAANGFETAESTTRLIQMTLRPDVHAGRTTARDEILERPGDCRRAGTGAAVLAVQAHWSHEARLPCAPVLQVPFFRSHGRPVCADVRQGGWGKGGGP</sequence>
<reference evidence="1 2" key="1">
    <citation type="journal article" date="2020" name="Cell">
        <title>Large-Scale Comparative Analyses of Tick Genomes Elucidate Their Genetic Diversity and Vector Capacities.</title>
        <authorList>
            <consortium name="Tick Genome and Microbiome Consortium (TIGMIC)"/>
            <person name="Jia N."/>
            <person name="Wang J."/>
            <person name="Shi W."/>
            <person name="Du L."/>
            <person name="Sun Y."/>
            <person name="Zhan W."/>
            <person name="Jiang J.F."/>
            <person name="Wang Q."/>
            <person name="Zhang B."/>
            <person name="Ji P."/>
            <person name="Bell-Sakyi L."/>
            <person name="Cui X.M."/>
            <person name="Yuan T.T."/>
            <person name="Jiang B.G."/>
            <person name="Yang W.F."/>
            <person name="Lam T.T."/>
            <person name="Chang Q.C."/>
            <person name="Ding S.J."/>
            <person name="Wang X.J."/>
            <person name="Zhu J.G."/>
            <person name="Ruan X.D."/>
            <person name="Zhao L."/>
            <person name="Wei J.T."/>
            <person name="Ye R.Z."/>
            <person name="Que T.C."/>
            <person name="Du C.H."/>
            <person name="Zhou Y.H."/>
            <person name="Cheng J.X."/>
            <person name="Dai P.F."/>
            <person name="Guo W.B."/>
            <person name="Han X.H."/>
            <person name="Huang E.J."/>
            <person name="Li L.F."/>
            <person name="Wei W."/>
            <person name="Gao Y.C."/>
            <person name="Liu J.Z."/>
            <person name="Shao H.Z."/>
            <person name="Wang X."/>
            <person name="Wang C.C."/>
            <person name="Yang T.C."/>
            <person name="Huo Q.B."/>
            <person name="Li W."/>
            <person name="Chen H.Y."/>
            <person name="Chen S.E."/>
            <person name="Zhou L.G."/>
            <person name="Ni X.B."/>
            <person name="Tian J.H."/>
            <person name="Sheng Y."/>
            <person name="Liu T."/>
            <person name="Pan Y.S."/>
            <person name="Xia L.Y."/>
            <person name="Li J."/>
            <person name="Zhao F."/>
            <person name="Cao W.C."/>
        </authorList>
    </citation>
    <scope>NUCLEOTIDE SEQUENCE [LARGE SCALE GENOMIC DNA]</scope>
    <source>
        <strain evidence="1">HaeL-2018</strain>
    </source>
</reference>
<dbReference type="OrthoDB" id="6510434at2759"/>
<dbReference type="EMBL" id="JABSTR010000682">
    <property type="protein sequence ID" value="KAH9382927.1"/>
    <property type="molecule type" value="Genomic_DNA"/>
</dbReference>